<evidence type="ECO:0000313" key="1">
    <source>
        <dbReference type="EMBL" id="KAH7949065.1"/>
    </source>
</evidence>
<dbReference type="EMBL" id="CM023474">
    <property type="protein sequence ID" value="KAH7949065.1"/>
    <property type="molecule type" value="Genomic_DNA"/>
</dbReference>
<name>A0ACB8CPS5_DERSI</name>
<gene>
    <name evidence="1" type="ORF">HPB49_004635</name>
</gene>
<evidence type="ECO:0000313" key="2">
    <source>
        <dbReference type="Proteomes" id="UP000821865"/>
    </source>
</evidence>
<proteinExistence type="predicted"/>
<organism evidence="1 2">
    <name type="scientific">Dermacentor silvarum</name>
    <name type="common">Tick</name>
    <dbReference type="NCBI Taxonomy" id="543639"/>
    <lineage>
        <taxon>Eukaryota</taxon>
        <taxon>Metazoa</taxon>
        <taxon>Ecdysozoa</taxon>
        <taxon>Arthropoda</taxon>
        <taxon>Chelicerata</taxon>
        <taxon>Arachnida</taxon>
        <taxon>Acari</taxon>
        <taxon>Parasitiformes</taxon>
        <taxon>Ixodida</taxon>
        <taxon>Ixodoidea</taxon>
        <taxon>Ixodidae</taxon>
        <taxon>Rhipicephalinae</taxon>
        <taxon>Dermacentor</taxon>
    </lineage>
</organism>
<keyword evidence="2" id="KW-1185">Reference proteome</keyword>
<dbReference type="Proteomes" id="UP000821865">
    <property type="component" value="Chromosome 5"/>
</dbReference>
<accession>A0ACB8CPS5</accession>
<protein>
    <submittedName>
        <fullName evidence="1">Uncharacterized protein</fullName>
    </submittedName>
</protein>
<sequence length="499" mass="55110">MLLYFQGMGLLSREWTKKYGDIVGYYNGVMPGIILRDVELIKRTFIQDFQYFTGRQVMASVSKNIAVNEVRISRVHGDDWRHLKKIVLPAFKTANIKKAVPLMQGCVEECFRAMDRKLAGSDGCVEVFEPYCIMATDFGLQFFAGARMDIQRDDAASLALYKAARGSVGQFGGTALFFLNLLPDSRLLHRIIIAMQSIFSQLPSDEMVDRMLPIINHRRANPDPTKEDVLQLLLNSEKEERMSNGKIEGRQLSSILLSHPVELRTASNTCIFIVAGIDNIAAPLAFASYLLSEHQDVQDKVRAEVQALLEKEGQLTYDGLGELTYLGQVLSESLRLYPSLPGSVRRVCDEDYECNGVRILKGMSVSVPTLDVHYDPRLWPEPTKFDPERRHLVTAASVDGEPVAGAISPASLAAASIACAVFTTSSSEGSRSSRSHVCMAGFLSHTRNSPKAQALVAMNCLRVSPSRRLRLLPPSALMERLHFNTGAAAKEGPSGHSVS</sequence>
<reference evidence="1" key="1">
    <citation type="submission" date="2020-05" db="EMBL/GenBank/DDBJ databases">
        <title>Large-scale comparative analyses of tick genomes elucidate their genetic diversity and vector capacities.</title>
        <authorList>
            <person name="Jia N."/>
            <person name="Wang J."/>
            <person name="Shi W."/>
            <person name="Du L."/>
            <person name="Sun Y."/>
            <person name="Zhan W."/>
            <person name="Jiang J."/>
            <person name="Wang Q."/>
            <person name="Zhang B."/>
            <person name="Ji P."/>
            <person name="Sakyi L.B."/>
            <person name="Cui X."/>
            <person name="Yuan T."/>
            <person name="Jiang B."/>
            <person name="Yang W."/>
            <person name="Lam T.T.-Y."/>
            <person name="Chang Q."/>
            <person name="Ding S."/>
            <person name="Wang X."/>
            <person name="Zhu J."/>
            <person name="Ruan X."/>
            <person name="Zhao L."/>
            <person name="Wei J."/>
            <person name="Que T."/>
            <person name="Du C."/>
            <person name="Cheng J."/>
            <person name="Dai P."/>
            <person name="Han X."/>
            <person name="Huang E."/>
            <person name="Gao Y."/>
            <person name="Liu J."/>
            <person name="Shao H."/>
            <person name="Ye R."/>
            <person name="Li L."/>
            <person name="Wei W."/>
            <person name="Wang X."/>
            <person name="Wang C."/>
            <person name="Yang T."/>
            <person name="Huo Q."/>
            <person name="Li W."/>
            <person name="Guo W."/>
            <person name="Chen H."/>
            <person name="Zhou L."/>
            <person name="Ni X."/>
            <person name="Tian J."/>
            <person name="Zhou Y."/>
            <person name="Sheng Y."/>
            <person name="Liu T."/>
            <person name="Pan Y."/>
            <person name="Xia L."/>
            <person name="Li J."/>
            <person name="Zhao F."/>
            <person name="Cao W."/>
        </authorList>
    </citation>
    <scope>NUCLEOTIDE SEQUENCE</scope>
    <source>
        <strain evidence="1">Dsil-2018</strain>
    </source>
</reference>
<comment type="caution">
    <text evidence="1">The sequence shown here is derived from an EMBL/GenBank/DDBJ whole genome shotgun (WGS) entry which is preliminary data.</text>
</comment>